<dbReference type="EMBL" id="MWSK01000007">
    <property type="protein sequence ID" value="OXS75638.1"/>
    <property type="molecule type" value="Genomic_DNA"/>
</dbReference>
<sequence length="252" mass="28265">MEMNWNAQLYDGKHQFVSEFGQDVVSLLSPQEGEAILDVGCGTGDLASSLVKKGVKAVGVDHSADMVRQAAQKYPDIPFFVRDAHDLPYTEEFDAVFSNAAIHWMKQPEHVLSSIWKCLKPGGRFVAEFGGKGNVAAISRAIVKQIEDYDPSTYPWFFPSVGEYTSLMEAAGFHVSFAEHFHRPTRLEGPDGMQNWIQMFGSVITGEQTAAERERITAGAVEELKETHFHEDHWIADYWRIRVIGTKTDLPD</sequence>
<keyword evidence="3" id="KW-1185">Reference proteome</keyword>
<dbReference type="GO" id="GO:0032259">
    <property type="term" value="P:methylation"/>
    <property type="evidence" value="ECO:0007669"/>
    <property type="project" value="UniProtKB-KW"/>
</dbReference>
<reference evidence="3" key="1">
    <citation type="submission" date="2017-03" db="EMBL/GenBank/DDBJ databases">
        <title>Bacillus sp. V-88(T) DSM27956, whole genome shotgun sequencing project.</title>
        <authorList>
            <person name="Dastager S.G."/>
            <person name="Neurgaonkar P.S."/>
            <person name="Dharne M.S."/>
        </authorList>
    </citation>
    <scope>NUCLEOTIDE SEQUENCE [LARGE SCALE GENOMIC DNA]</scope>
    <source>
        <strain evidence="3">DSM 25145</strain>
    </source>
</reference>
<accession>A0ABX4E5X4</accession>
<dbReference type="SUPFAM" id="SSF53335">
    <property type="entry name" value="S-adenosyl-L-methionine-dependent methyltransferases"/>
    <property type="match status" value="1"/>
</dbReference>
<dbReference type="Proteomes" id="UP000215545">
    <property type="component" value="Unassembled WGS sequence"/>
</dbReference>
<evidence type="ECO:0000259" key="1">
    <source>
        <dbReference type="Pfam" id="PF08241"/>
    </source>
</evidence>
<gene>
    <name evidence="2" type="ORF">B1B05_13955</name>
</gene>
<feature type="domain" description="Methyltransferase type 11" evidence="1">
    <location>
        <begin position="37"/>
        <end position="126"/>
    </location>
</feature>
<dbReference type="PANTHER" id="PTHR43861:SF1">
    <property type="entry name" value="TRANS-ACONITATE 2-METHYLTRANSFERASE"/>
    <property type="match status" value="1"/>
</dbReference>
<evidence type="ECO:0000313" key="2">
    <source>
        <dbReference type="EMBL" id="OXS75638.1"/>
    </source>
</evidence>
<comment type="caution">
    <text evidence="2">The sequence shown here is derived from an EMBL/GenBank/DDBJ whole genome shotgun (WGS) entry which is preliminary data.</text>
</comment>
<evidence type="ECO:0000313" key="3">
    <source>
        <dbReference type="Proteomes" id="UP000215545"/>
    </source>
</evidence>
<dbReference type="Pfam" id="PF08241">
    <property type="entry name" value="Methyltransf_11"/>
    <property type="match status" value="1"/>
</dbReference>
<protein>
    <submittedName>
        <fullName evidence="2">SAM-dependent methyltransferase</fullName>
    </submittedName>
</protein>
<dbReference type="InterPro" id="IPR013216">
    <property type="entry name" value="Methyltransf_11"/>
</dbReference>
<name>A0ABX4E5X4_9BACI</name>
<dbReference type="CDD" id="cd02440">
    <property type="entry name" value="AdoMet_MTases"/>
    <property type="match status" value="1"/>
</dbReference>
<dbReference type="PANTHER" id="PTHR43861">
    <property type="entry name" value="TRANS-ACONITATE 2-METHYLTRANSFERASE-RELATED"/>
    <property type="match status" value="1"/>
</dbReference>
<proteinExistence type="predicted"/>
<dbReference type="GO" id="GO:0008168">
    <property type="term" value="F:methyltransferase activity"/>
    <property type="evidence" value="ECO:0007669"/>
    <property type="project" value="UniProtKB-KW"/>
</dbReference>
<dbReference type="Gene3D" id="3.40.50.150">
    <property type="entry name" value="Vaccinia Virus protein VP39"/>
    <property type="match status" value="1"/>
</dbReference>
<keyword evidence="2" id="KW-0808">Transferase</keyword>
<keyword evidence="2" id="KW-0489">Methyltransferase</keyword>
<organism evidence="2 3">
    <name type="scientific">Domibacillus enclensis</name>
    <dbReference type="NCBI Taxonomy" id="1017273"/>
    <lineage>
        <taxon>Bacteria</taxon>
        <taxon>Bacillati</taxon>
        <taxon>Bacillota</taxon>
        <taxon>Bacilli</taxon>
        <taxon>Bacillales</taxon>
        <taxon>Bacillaceae</taxon>
        <taxon>Domibacillus</taxon>
    </lineage>
</organism>
<dbReference type="InterPro" id="IPR029063">
    <property type="entry name" value="SAM-dependent_MTases_sf"/>
</dbReference>